<protein>
    <recommendedName>
        <fullName evidence="1">PAS domain-containing protein</fullName>
    </recommendedName>
</protein>
<gene>
    <name evidence="2" type="ORF">CUN60_02670</name>
</gene>
<organism evidence="2 3">
    <name type="scientific">Aquella oligotrophica</name>
    <dbReference type="NCBI Taxonomy" id="2067065"/>
    <lineage>
        <taxon>Bacteria</taxon>
        <taxon>Pseudomonadati</taxon>
        <taxon>Pseudomonadota</taxon>
        <taxon>Betaproteobacteria</taxon>
        <taxon>Neisseriales</taxon>
        <taxon>Neisseriaceae</taxon>
        <taxon>Aquella</taxon>
    </lineage>
</organism>
<dbReference type="AlphaFoldDB" id="A0A2I7N4W0"/>
<dbReference type="RefSeq" id="WP_102950545.1">
    <property type="nucleotide sequence ID" value="NZ_CP024847.1"/>
</dbReference>
<name>A0A2I7N4W0_9NEIS</name>
<dbReference type="KEGG" id="nba:CUN60_02670"/>
<dbReference type="Pfam" id="PF13426">
    <property type="entry name" value="PAS_9"/>
    <property type="match status" value="1"/>
</dbReference>
<keyword evidence="3" id="KW-1185">Reference proteome</keyword>
<dbReference type="SUPFAM" id="SSF55785">
    <property type="entry name" value="PYP-like sensor domain (PAS domain)"/>
    <property type="match status" value="1"/>
</dbReference>
<reference evidence="3" key="1">
    <citation type="submission" date="2017-11" db="EMBL/GenBank/DDBJ databases">
        <authorList>
            <person name="Chan K.G."/>
            <person name="Lee L.S."/>
        </authorList>
    </citation>
    <scope>NUCLEOTIDE SEQUENCE [LARGE SCALE GENOMIC DNA]</scope>
    <source>
        <strain evidence="3">DSM 100970</strain>
    </source>
</reference>
<evidence type="ECO:0000313" key="2">
    <source>
        <dbReference type="EMBL" id="AUR51245.1"/>
    </source>
</evidence>
<feature type="domain" description="PAS" evidence="1">
    <location>
        <begin position="25"/>
        <end position="55"/>
    </location>
</feature>
<dbReference type="Gene3D" id="3.30.450.20">
    <property type="entry name" value="PAS domain"/>
    <property type="match status" value="1"/>
</dbReference>
<dbReference type="InterPro" id="IPR035965">
    <property type="entry name" value="PAS-like_dom_sf"/>
</dbReference>
<dbReference type="OrthoDB" id="9806477at2"/>
<proteinExistence type="predicted"/>
<dbReference type="Proteomes" id="UP000236655">
    <property type="component" value="Chromosome"/>
</dbReference>
<sequence length="235" mass="26970">MLELFIDRLASLANMLPTQIIGVKDLDSRYLYCSPNFASLLGYSVEEIVGKHDMFIGEENNASRICEDKQIIQERRALPFIHIDKIKGKLTPLTFIKSPIIEEKTDSVIGILCQVFEFATLDPAQQIINMYQNLNLTQKQNQQLPNLSKREKQIVFLFLANLNSAEMVEIIYQMEGKKISKGTIDCVFTDQLFHKFGVYNRQALYVKLVELGYNRLIPTEMLPSTTIALDTHDLY</sequence>
<accession>A0A2I7N4W0</accession>
<dbReference type="CDD" id="cd00130">
    <property type="entry name" value="PAS"/>
    <property type="match status" value="1"/>
</dbReference>
<dbReference type="InterPro" id="IPR000014">
    <property type="entry name" value="PAS"/>
</dbReference>
<dbReference type="EMBL" id="CP024847">
    <property type="protein sequence ID" value="AUR51245.1"/>
    <property type="molecule type" value="Genomic_DNA"/>
</dbReference>
<dbReference type="PROSITE" id="PS50112">
    <property type="entry name" value="PAS"/>
    <property type="match status" value="1"/>
</dbReference>
<evidence type="ECO:0000259" key="1">
    <source>
        <dbReference type="PROSITE" id="PS50112"/>
    </source>
</evidence>
<evidence type="ECO:0000313" key="3">
    <source>
        <dbReference type="Proteomes" id="UP000236655"/>
    </source>
</evidence>